<protein>
    <recommendedName>
        <fullName evidence="2">Anti-sigma factor antagonist</fullName>
    </recommendedName>
</protein>
<proteinExistence type="inferred from homology"/>
<dbReference type="InterPro" id="IPR002645">
    <property type="entry name" value="STAS_dom"/>
</dbReference>
<dbReference type="eggNOG" id="COG1366">
    <property type="taxonomic scope" value="Bacteria"/>
</dbReference>
<dbReference type="EMBL" id="CP002175">
    <property type="protein sequence ID" value="ADO76575.1"/>
    <property type="molecule type" value="Genomic_DNA"/>
</dbReference>
<dbReference type="PROSITE" id="PS50801">
    <property type="entry name" value="STAS"/>
    <property type="match status" value="1"/>
</dbReference>
<dbReference type="STRING" id="572479.Hprae_0421"/>
<dbReference type="AlphaFoldDB" id="E3DNV1"/>
<reference evidence="4 5" key="2">
    <citation type="journal article" date="2011" name="Stand. Genomic Sci.">
        <title>Complete genome sequence of the extremely halophilic Halanaerobium praevalens type strain (GSL).</title>
        <authorList>
            <person name="Ivanova N."/>
            <person name="Sikorski J."/>
            <person name="Chertkov O."/>
            <person name="Nolan M."/>
            <person name="Lucas S."/>
            <person name="Hammon N."/>
            <person name="Deshpande S."/>
            <person name="Cheng J.F."/>
            <person name="Tapia R."/>
            <person name="Han C."/>
            <person name="Goodwin L."/>
            <person name="Pitluck S."/>
            <person name="Huntemann M."/>
            <person name="Liolios K."/>
            <person name="Pagani I."/>
            <person name="Mavromatis K."/>
            <person name="Ovchinikova G."/>
            <person name="Pati A."/>
            <person name="Chen A."/>
            <person name="Palaniappan K."/>
            <person name="Land M."/>
            <person name="Hauser L."/>
            <person name="Brambilla E.M."/>
            <person name="Kannan K.P."/>
            <person name="Rohde M."/>
            <person name="Tindall B.J."/>
            <person name="Goker M."/>
            <person name="Detter J.C."/>
            <person name="Woyke T."/>
            <person name="Bristow J."/>
            <person name="Eisen J.A."/>
            <person name="Markowitz V."/>
            <person name="Hugenholtz P."/>
            <person name="Kyrpides N.C."/>
            <person name="Klenk H.P."/>
            <person name="Lapidus A."/>
        </authorList>
    </citation>
    <scope>NUCLEOTIDE SEQUENCE [LARGE SCALE GENOMIC DNA]</scope>
    <source>
        <strain evidence="5">ATCC 33744 / DSM 2228 / GSL</strain>
    </source>
</reference>
<dbReference type="HOGENOM" id="CLU_115403_7_0_9"/>
<feature type="domain" description="STAS" evidence="3">
    <location>
        <begin position="4"/>
        <end position="115"/>
    </location>
</feature>
<dbReference type="InterPro" id="IPR003658">
    <property type="entry name" value="Anti-sigma_ant"/>
</dbReference>
<dbReference type="NCBIfam" id="TIGR00377">
    <property type="entry name" value="ant_ant_sig"/>
    <property type="match status" value="1"/>
</dbReference>
<dbReference type="Gene3D" id="3.30.750.24">
    <property type="entry name" value="STAS domain"/>
    <property type="match status" value="1"/>
</dbReference>
<reference evidence="5" key="1">
    <citation type="submission" date="2010-10" db="EMBL/GenBank/DDBJ databases">
        <title>The complete genome of Halanaerobium praevalens DSM 2228.</title>
        <authorList>
            <consortium name="US DOE Joint Genome Institute (JGI-PGF)"/>
            <person name="Lucas S."/>
            <person name="Copeland A."/>
            <person name="Lapidus A."/>
            <person name="Glavina del Rio T."/>
            <person name="Dalin E."/>
            <person name="Tice H."/>
            <person name="Bruce D."/>
            <person name="Goodwin L."/>
            <person name="Pitluck S."/>
            <person name="Kyrpides N."/>
            <person name="Mavromatis K."/>
            <person name="Ivanova N."/>
            <person name="Ovchinnikova G."/>
            <person name="Chertkov O."/>
            <person name="Detter J.C."/>
            <person name="Han C."/>
            <person name="Larimer F."/>
            <person name="Land M."/>
            <person name="Hauser L."/>
            <person name="Markowitz V."/>
            <person name="Cheng J.-F."/>
            <person name="Hugenholtz P."/>
            <person name="Woyke T."/>
            <person name="Wu D."/>
            <person name="Tindall B."/>
            <person name="Pomrenke H.G."/>
            <person name="Brambilla E."/>
            <person name="Klenk H.-P."/>
            <person name="Eisen J.A."/>
        </authorList>
    </citation>
    <scope>NUCLEOTIDE SEQUENCE [LARGE SCALE GENOMIC DNA]</scope>
    <source>
        <strain evidence="5">ATCC 33744 / DSM 2228 / GSL</strain>
    </source>
</reference>
<evidence type="ECO:0000313" key="5">
    <source>
        <dbReference type="Proteomes" id="UP000006866"/>
    </source>
</evidence>
<evidence type="ECO:0000259" key="3">
    <source>
        <dbReference type="PROSITE" id="PS50801"/>
    </source>
</evidence>
<dbReference type="RefSeq" id="WP_014552608.1">
    <property type="nucleotide sequence ID" value="NC_017455.1"/>
</dbReference>
<dbReference type="Pfam" id="PF01740">
    <property type="entry name" value="STAS"/>
    <property type="match status" value="1"/>
</dbReference>
<dbReference type="CDD" id="cd07043">
    <property type="entry name" value="STAS_anti-anti-sigma_factors"/>
    <property type="match status" value="1"/>
</dbReference>
<gene>
    <name evidence="4" type="ordered locus">Hprae_0421</name>
</gene>
<dbReference type="GO" id="GO:0043856">
    <property type="term" value="F:anti-sigma factor antagonist activity"/>
    <property type="evidence" value="ECO:0007669"/>
    <property type="project" value="InterPro"/>
</dbReference>
<name>E3DNV1_HALPG</name>
<dbReference type="Proteomes" id="UP000006866">
    <property type="component" value="Chromosome"/>
</dbReference>
<dbReference type="SUPFAM" id="SSF52091">
    <property type="entry name" value="SpoIIaa-like"/>
    <property type="match status" value="1"/>
</dbReference>
<dbReference type="PATRIC" id="fig|572479.3.peg.427"/>
<dbReference type="InterPro" id="IPR036513">
    <property type="entry name" value="STAS_dom_sf"/>
</dbReference>
<organism evidence="4 5">
    <name type="scientific">Halanaerobium praevalens (strain ATCC 33744 / DSM 2228 / GSL)</name>
    <dbReference type="NCBI Taxonomy" id="572479"/>
    <lineage>
        <taxon>Bacteria</taxon>
        <taxon>Bacillati</taxon>
        <taxon>Bacillota</taxon>
        <taxon>Clostridia</taxon>
        <taxon>Halanaerobiales</taxon>
        <taxon>Halanaerobiaceae</taxon>
        <taxon>Halanaerobium</taxon>
    </lineage>
</organism>
<evidence type="ECO:0000313" key="4">
    <source>
        <dbReference type="EMBL" id="ADO76575.1"/>
    </source>
</evidence>
<accession>E3DNV1</accession>
<sequence>MINEPLKISLEANKAVIKFEGEVNFENSNQLKEKVKAELITNEEVDVLIIDLAQVSYLDSSGVGLLLSLFKFMQKRDGSLKVVNPNAKLKRVFDVTKMREIIPVFTDLDKALAES</sequence>
<dbReference type="PANTHER" id="PTHR33495">
    <property type="entry name" value="ANTI-SIGMA FACTOR ANTAGONIST TM_1081-RELATED-RELATED"/>
    <property type="match status" value="1"/>
</dbReference>
<comment type="similarity">
    <text evidence="1 2">Belongs to the anti-sigma-factor antagonist family.</text>
</comment>
<keyword evidence="5" id="KW-1185">Reference proteome</keyword>
<evidence type="ECO:0000256" key="1">
    <source>
        <dbReference type="ARBA" id="ARBA00009013"/>
    </source>
</evidence>
<dbReference type="KEGG" id="hpk:Hprae_0421"/>
<dbReference type="OrthoDB" id="9793697at2"/>
<evidence type="ECO:0000256" key="2">
    <source>
        <dbReference type="RuleBase" id="RU003749"/>
    </source>
</evidence>